<organism evidence="1 2">
    <name type="scientific">Ixodes persulcatus</name>
    <name type="common">Taiga tick</name>
    <dbReference type="NCBI Taxonomy" id="34615"/>
    <lineage>
        <taxon>Eukaryota</taxon>
        <taxon>Metazoa</taxon>
        <taxon>Ecdysozoa</taxon>
        <taxon>Arthropoda</taxon>
        <taxon>Chelicerata</taxon>
        <taxon>Arachnida</taxon>
        <taxon>Acari</taxon>
        <taxon>Parasitiformes</taxon>
        <taxon>Ixodida</taxon>
        <taxon>Ixodoidea</taxon>
        <taxon>Ixodidae</taxon>
        <taxon>Ixodinae</taxon>
        <taxon>Ixodes</taxon>
    </lineage>
</organism>
<accession>A0AC60PMF9</accession>
<reference evidence="1 2" key="1">
    <citation type="journal article" date="2020" name="Cell">
        <title>Large-Scale Comparative Analyses of Tick Genomes Elucidate Their Genetic Diversity and Vector Capacities.</title>
        <authorList>
            <consortium name="Tick Genome and Microbiome Consortium (TIGMIC)"/>
            <person name="Jia N."/>
            <person name="Wang J."/>
            <person name="Shi W."/>
            <person name="Du L."/>
            <person name="Sun Y."/>
            <person name="Zhan W."/>
            <person name="Jiang J.F."/>
            <person name="Wang Q."/>
            <person name="Zhang B."/>
            <person name="Ji P."/>
            <person name="Bell-Sakyi L."/>
            <person name="Cui X.M."/>
            <person name="Yuan T.T."/>
            <person name="Jiang B.G."/>
            <person name="Yang W.F."/>
            <person name="Lam T.T."/>
            <person name="Chang Q.C."/>
            <person name="Ding S.J."/>
            <person name="Wang X.J."/>
            <person name="Zhu J.G."/>
            <person name="Ruan X.D."/>
            <person name="Zhao L."/>
            <person name="Wei J.T."/>
            <person name="Ye R.Z."/>
            <person name="Que T.C."/>
            <person name="Du C.H."/>
            <person name="Zhou Y.H."/>
            <person name="Cheng J.X."/>
            <person name="Dai P.F."/>
            <person name="Guo W.B."/>
            <person name="Han X.H."/>
            <person name="Huang E.J."/>
            <person name="Li L.F."/>
            <person name="Wei W."/>
            <person name="Gao Y.C."/>
            <person name="Liu J.Z."/>
            <person name="Shao H.Z."/>
            <person name="Wang X."/>
            <person name="Wang C.C."/>
            <person name="Yang T.C."/>
            <person name="Huo Q.B."/>
            <person name="Li W."/>
            <person name="Chen H.Y."/>
            <person name="Chen S.E."/>
            <person name="Zhou L.G."/>
            <person name="Ni X.B."/>
            <person name="Tian J.H."/>
            <person name="Sheng Y."/>
            <person name="Liu T."/>
            <person name="Pan Y.S."/>
            <person name="Xia L.Y."/>
            <person name="Li J."/>
            <person name="Zhao F."/>
            <person name="Cao W.C."/>
        </authorList>
    </citation>
    <scope>NUCLEOTIDE SEQUENCE [LARGE SCALE GENOMIC DNA]</scope>
    <source>
        <strain evidence="1">Iper-2018</strain>
    </source>
</reference>
<gene>
    <name evidence="1" type="ORF">HPB47_002000</name>
</gene>
<keyword evidence="2" id="KW-1185">Reference proteome</keyword>
<evidence type="ECO:0000313" key="2">
    <source>
        <dbReference type="Proteomes" id="UP000805193"/>
    </source>
</evidence>
<sequence length="130" mass="14286">MPDHHAGRRREAQRARCQSKRRRRLRSSTETAALDSQRSLNGAVWAEVAGLSSVPARLRQVQTAGNGANFETISSFPLEREMSYVGGGETASVVSETEICWVVAAVGSQSNLGKHHFDDYQRSLVDSELV</sequence>
<proteinExistence type="predicted"/>
<evidence type="ECO:0000313" key="1">
    <source>
        <dbReference type="EMBL" id="KAG0422159.1"/>
    </source>
</evidence>
<comment type="caution">
    <text evidence="1">The sequence shown here is derived from an EMBL/GenBank/DDBJ whole genome shotgun (WGS) entry which is preliminary data.</text>
</comment>
<protein>
    <submittedName>
        <fullName evidence="1">Uncharacterized protein</fullName>
    </submittedName>
</protein>
<dbReference type="Proteomes" id="UP000805193">
    <property type="component" value="Unassembled WGS sequence"/>
</dbReference>
<dbReference type="EMBL" id="JABSTQ010010265">
    <property type="protein sequence ID" value="KAG0422159.1"/>
    <property type="molecule type" value="Genomic_DNA"/>
</dbReference>
<name>A0AC60PMF9_IXOPE</name>
<feature type="non-terminal residue" evidence="1">
    <location>
        <position position="130"/>
    </location>
</feature>